<sequence length="76" mass="8970">IGVAFRRLHRDKLEGEQVGIIISKSKNGFQMNSNERIRAQDKNTLKYWEMGRCLEQRSKSKWEGRRAGRIEGDYEN</sequence>
<gene>
    <name evidence="1" type="ORF">BaRGS_00004488</name>
</gene>
<evidence type="ECO:0000313" key="2">
    <source>
        <dbReference type="Proteomes" id="UP001519460"/>
    </source>
</evidence>
<comment type="caution">
    <text evidence="1">The sequence shown here is derived from an EMBL/GenBank/DDBJ whole genome shotgun (WGS) entry which is preliminary data.</text>
</comment>
<name>A0ABD0LX23_9CAEN</name>
<dbReference type="EMBL" id="JACVVK020000016">
    <property type="protein sequence ID" value="KAK7504184.1"/>
    <property type="molecule type" value="Genomic_DNA"/>
</dbReference>
<proteinExistence type="predicted"/>
<keyword evidence="2" id="KW-1185">Reference proteome</keyword>
<feature type="non-terminal residue" evidence="1">
    <location>
        <position position="1"/>
    </location>
</feature>
<dbReference type="AlphaFoldDB" id="A0ABD0LX23"/>
<protein>
    <submittedName>
        <fullName evidence="1">Uncharacterized protein</fullName>
    </submittedName>
</protein>
<reference evidence="1 2" key="1">
    <citation type="journal article" date="2023" name="Sci. Data">
        <title>Genome assembly of the Korean intertidal mud-creeper Batillaria attramentaria.</title>
        <authorList>
            <person name="Patra A.K."/>
            <person name="Ho P.T."/>
            <person name="Jun S."/>
            <person name="Lee S.J."/>
            <person name="Kim Y."/>
            <person name="Won Y.J."/>
        </authorList>
    </citation>
    <scope>NUCLEOTIDE SEQUENCE [LARGE SCALE GENOMIC DNA]</scope>
    <source>
        <strain evidence="1">Wonlab-2016</strain>
    </source>
</reference>
<dbReference type="Proteomes" id="UP001519460">
    <property type="component" value="Unassembled WGS sequence"/>
</dbReference>
<accession>A0ABD0LX23</accession>
<evidence type="ECO:0000313" key="1">
    <source>
        <dbReference type="EMBL" id="KAK7504184.1"/>
    </source>
</evidence>
<organism evidence="1 2">
    <name type="scientific">Batillaria attramentaria</name>
    <dbReference type="NCBI Taxonomy" id="370345"/>
    <lineage>
        <taxon>Eukaryota</taxon>
        <taxon>Metazoa</taxon>
        <taxon>Spiralia</taxon>
        <taxon>Lophotrochozoa</taxon>
        <taxon>Mollusca</taxon>
        <taxon>Gastropoda</taxon>
        <taxon>Caenogastropoda</taxon>
        <taxon>Sorbeoconcha</taxon>
        <taxon>Cerithioidea</taxon>
        <taxon>Batillariidae</taxon>
        <taxon>Batillaria</taxon>
    </lineage>
</organism>